<keyword evidence="6 10" id="KW-0157">Chromophore</keyword>
<evidence type="ECO:0000256" key="4">
    <source>
        <dbReference type="ARBA" id="ARBA00022630"/>
    </source>
</evidence>
<dbReference type="EMBL" id="AP018907">
    <property type="protein sequence ID" value="BBF92753.1"/>
    <property type="molecule type" value="Genomic_DNA"/>
</dbReference>
<feature type="site" description="Electron transfer via tryptophanyl radical" evidence="9">
    <location>
        <position position="368"/>
    </location>
</feature>
<evidence type="ECO:0000259" key="11">
    <source>
        <dbReference type="PROSITE" id="PS51645"/>
    </source>
</evidence>
<organism evidence="12 13">
    <name type="scientific">Blastochloris tepida</name>
    <dbReference type="NCBI Taxonomy" id="2233851"/>
    <lineage>
        <taxon>Bacteria</taxon>
        <taxon>Pseudomonadati</taxon>
        <taxon>Pseudomonadota</taxon>
        <taxon>Alphaproteobacteria</taxon>
        <taxon>Hyphomicrobiales</taxon>
        <taxon>Blastochloridaceae</taxon>
        <taxon>Blastochloris</taxon>
    </lineage>
</organism>
<comment type="cofactor">
    <cofactor evidence="1">
        <name>(6R)-5,10-methylene-5,6,7,8-tetrahydrofolate</name>
        <dbReference type="ChEBI" id="CHEBI:15636"/>
    </cofactor>
</comment>
<evidence type="ECO:0000256" key="5">
    <source>
        <dbReference type="ARBA" id="ARBA00022827"/>
    </source>
</evidence>
<evidence type="ECO:0000256" key="9">
    <source>
        <dbReference type="PIRSR" id="PIRSR602081-2"/>
    </source>
</evidence>
<name>A0A348FZM0_9HYPH</name>
<dbReference type="AlphaFoldDB" id="A0A348FZM0"/>
<comment type="catalytic activity">
    <reaction evidence="7">
        <text>cyclobutadipyrimidine (in DNA) = 2 pyrimidine residues (in DNA).</text>
        <dbReference type="EC" id="4.1.99.3"/>
    </reaction>
</comment>
<sequence length="487" mass="53150">MPRDNHATNPDGPAVVWFRFDLRLSDNPALTAATDSGRPVLGLFVQDEAGHGSRPLGAAARWWLAGSLRALQAALARVGVPLILRRGPAAVVIPDVLREAGAGMIAWNPRPMSAEQAADDAVRRIVAETLPHVAIADGLRRTALLHDPAALRGRVFTPFWKTVTAKLAPPAPLPVPPLRAGLSIASDRLADWGLEPTAPDWAGGLRETWTPGEAGAAARLADFLDQGIAGYATLRDRPDLAHVSMLSPHLRFGEITPGQVWHTVQTALASGRAAAPDADKFLSELGWREFSQNLLHHHPNLAAANLQPRFDAFPWRPDDRLLRAWQRGATGYPIVDAGMRQLWRTGWMHNRVRMITASFLVKHLLQDWRAGEAWFWDTLVDADPASNPASWQWVAGCGADAAPYFRIFNPILQGEKFDPDGAYVRRFIPELAGLPSAIIHQPWRASPLERAAAGVRLGDTYPAPIVDHAWARNRALAAFAEIKSNAA</sequence>
<dbReference type="InterPro" id="IPR002081">
    <property type="entry name" value="Cryptochrome/DNA_photolyase_1"/>
</dbReference>
<dbReference type="PRINTS" id="PR00147">
    <property type="entry name" value="DNAPHOTLYASE"/>
</dbReference>
<evidence type="ECO:0000256" key="3">
    <source>
        <dbReference type="ARBA" id="ARBA00014046"/>
    </source>
</evidence>
<dbReference type="Pfam" id="PF00875">
    <property type="entry name" value="DNA_photolyase"/>
    <property type="match status" value="1"/>
</dbReference>
<dbReference type="GO" id="GO:0003904">
    <property type="term" value="F:deoxyribodipyrimidine photo-lyase activity"/>
    <property type="evidence" value="ECO:0007669"/>
    <property type="project" value="UniProtKB-EC"/>
</dbReference>
<gene>
    <name evidence="12" type="ORF">BLTE_14380</name>
</gene>
<dbReference type="PROSITE" id="PS00394">
    <property type="entry name" value="DNA_PHOTOLYASES_1_1"/>
    <property type="match status" value="1"/>
</dbReference>
<feature type="binding site" evidence="8">
    <location>
        <position position="281"/>
    </location>
    <ligand>
        <name>FAD</name>
        <dbReference type="ChEBI" id="CHEBI:57692"/>
    </ligand>
</feature>
<dbReference type="PROSITE" id="PS51645">
    <property type="entry name" value="PHR_CRY_ALPHA_BETA"/>
    <property type="match status" value="1"/>
</dbReference>
<dbReference type="FunFam" id="1.10.579.10:FF:000003">
    <property type="entry name" value="Deoxyribodipyrimidine photo-lyase"/>
    <property type="match status" value="1"/>
</dbReference>
<dbReference type="Proteomes" id="UP000266934">
    <property type="component" value="Chromosome"/>
</dbReference>
<dbReference type="SUPFAM" id="SSF52425">
    <property type="entry name" value="Cryptochrome/photolyase, N-terminal domain"/>
    <property type="match status" value="1"/>
</dbReference>
<dbReference type="InterPro" id="IPR036155">
    <property type="entry name" value="Crypto/Photolyase_N_sf"/>
</dbReference>
<feature type="domain" description="Photolyase/cryptochrome alpha/beta" evidence="11">
    <location>
        <begin position="12"/>
        <end position="135"/>
    </location>
</feature>
<dbReference type="SUPFAM" id="SSF48173">
    <property type="entry name" value="Cryptochrome/photolyase FAD-binding domain"/>
    <property type="match status" value="1"/>
</dbReference>
<dbReference type="InterPro" id="IPR006050">
    <property type="entry name" value="DNA_photolyase_N"/>
</dbReference>
<evidence type="ECO:0000256" key="7">
    <source>
        <dbReference type="ARBA" id="ARBA00033999"/>
    </source>
</evidence>
<dbReference type="Gene3D" id="1.25.40.80">
    <property type="match status" value="1"/>
</dbReference>
<dbReference type="RefSeq" id="WP_126398858.1">
    <property type="nucleotide sequence ID" value="NZ_AP018907.1"/>
</dbReference>
<dbReference type="InterPro" id="IPR014729">
    <property type="entry name" value="Rossmann-like_a/b/a_fold"/>
</dbReference>
<keyword evidence="12" id="KW-0456">Lyase</keyword>
<keyword evidence="13" id="KW-1185">Reference proteome</keyword>
<reference evidence="12 13" key="1">
    <citation type="submission" date="2018-08" db="EMBL/GenBank/DDBJ databases">
        <title>Complete genome sequencing of Blastochloris tepida GI.</title>
        <authorList>
            <person name="Tsukatani Y."/>
            <person name="Mori H."/>
        </authorList>
    </citation>
    <scope>NUCLEOTIDE SEQUENCE [LARGE SCALE GENOMIC DNA]</scope>
    <source>
        <strain evidence="12 13">GI</strain>
    </source>
</reference>
<feature type="binding site" evidence="8">
    <location>
        <position position="231"/>
    </location>
    <ligand>
        <name>FAD</name>
        <dbReference type="ChEBI" id="CHEBI:57692"/>
    </ligand>
</feature>
<evidence type="ECO:0000256" key="2">
    <source>
        <dbReference type="ARBA" id="ARBA00013149"/>
    </source>
</evidence>
<dbReference type="KEGG" id="blag:BLTE_14380"/>
<dbReference type="PANTHER" id="PTHR11455">
    <property type="entry name" value="CRYPTOCHROME"/>
    <property type="match status" value="1"/>
</dbReference>
<dbReference type="GO" id="GO:0009416">
    <property type="term" value="P:response to light stimulus"/>
    <property type="evidence" value="ECO:0007669"/>
    <property type="project" value="TreeGrafter"/>
</dbReference>
<dbReference type="GO" id="GO:0003677">
    <property type="term" value="F:DNA binding"/>
    <property type="evidence" value="ECO:0007669"/>
    <property type="project" value="TreeGrafter"/>
</dbReference>
<evidence type="ECO:0000256" key="8">
    <source>
        <dbReference type="PIRSR" id="PIRSR602081-1"/>
    </source>
</evidence>
<dbReference type="InterPro" id="IPR036134">
    <property type="entry name" value="Crypto/Photolyase_FAD-like_sf"/>
</dbReference>
<protein>
    <recommendedName>
        <fullName evidence="3">Deoxyribodipyrimidine photo-lyase</fullName>
        <ecNumber evidence="2">4.1.99.3</ecNumber>
    </recommendedName>
</protein>
<evidence type="ECO:0000256" key="1">
    <source>
        <dbReference type="ARBA" id="ARBA00001932"/>
    </source>
</evidence>
<keyword evidence="4 8" id="KW-0285">Flavoprotein</keyword>
<dbReference type="EC" id="4.1.99.3" evidence="2"/>
<dbReference type="OrthoDB" id="9772484at2"/>
<keyword evidence="5 8" id="KW-0274">FAD</keyword>
<dbReference type="Gene3D" id="3.40.50.620">
    <property type="entry name" value="HUPs"/>
    <property type="match status" value="1"/>
</dbReference>
<comment type="similarity">
    <text evidence="10">Belongs to the DNA photolyase family.</text>
</comment>
<dbReference type="Gene3D" id="1.10.579.10">
    <property type="entry name" value="DNA Cyclobutane Dipyrimidine Photolyase, subunit A, domain 3"/>
    <property type="match status" value="1"/>
</dbReference>
<dbReference type="GO" id="GO:0000719">
    <property type="term" value="P:photoreactive repair"/>
    <property type="evidence" value="ECO:0007669"/>
    <property type="project" value="UniProtKB-ARBA"/>
</dbReference>
<evidence type="ECO:0000313" key="12">
    <source>
        <dbReference type="EMBL" id="BBF92753.1"/>
    </source>
</evidence>
<proteinExistence type="inferred from homology"/>
<dbReference type="PROSITE" id="PS00691">
    <property type="entry name" value="DNA_PHOTOLYASES_1_2"/>
    <property type="match status" value="1"/>
</dbReference>
<feature type="binding site" evidence="8">
    <location>
        <begin position="381"/>
        <end position="383"/>
    </location>
    <ligand>
        <name>FAD</name>
        <dbReference type="ChEBI" id="CHEBI:57692"/>
    </ligand>
</feature>
<dbReference type="InterPro" id="IPR005101">
    <property type="entry name" value="Cryptochr/Photolyase_FAD-bd"/>
</dbReference>
<evidence type="ECO:0000313" key="13">
    <source>
        <dbReference type="Proteomes" id="UP000266934"/>
    </source>
</evidence>
<feature type="site" description="Electron transfer via tryptophanyl radical" evidence="9">
    <location>
        <position position="391"/>
    </location>
</feature>
<feature type="site" description="Electron transfer via tryptophanyl radical" evidence="9">
    <location>
        <position position="315"/>
    </location>
</feature>
<dbReference type="InterPro" id="IPR018394">
    <property type="entry name" value="DNA_photolyase_1_CS_C"/>
</dbReference>
<comment type="cofactor">
    <cofactor evidence="8">
        <name>FAD</name>
        <dbReference type="ChEBI" id="CHEBI:57692"/>
    </cofactor>
    <text evidence="8">Binds 1 FAD per subunit.</text>
</comment>
<accession>A0A348FZM0</accession>
<dbReference type="Pfam" id="PF03441">
    <property type="entry name" value="FAD_binding_7"/>
    <property type="match status" value="1"/>
</dbReference>
<dbReference type="GO" id="GO:0071949">
    <property type="term" value="F:FAD binding"/>
    <property type="evidence" value="ECO:0007669"/>
    <property type="project" value="TreeGrafter"/>
</dbReference>
<dbReference type="PANTHER" id="PTHR11455:SF9">
    <property type="entry name" value="CRYPTOCHROME CIRCADIAN CLOCK 5 ISOFORM X1"/>
    <property type="match status" value="1"/>
</dbReference>
<evidence type="ECO:0000256" key="10">
    <source>
        <dbReference type="RuleBase" id="RU004182"/>
    </source>
</evidence>
<evidence type="ECO:0000256" key="6">
    <source>
        <dbReference type="ARBA" id="ARBA00022991"/>
    </source>
</evidence>